<comment type="caution">
    <text evidence="8">The sequence shown here is derived from an EMBL/GenBank/DDBJ whole genome shotgun (WGS) entry which is preliminary data.</text>
</comment>
<dbReference type="InterPro" id="IPR023865">
    <property type="entry name" value="Aliphatic_acid_kinase_CS"/>
</dbReference>
<dbReference type="EMBL" id="JAGQLL010000040">
    <property type="protein sequence ID" value="MCA9380218.1"/>
    <property type="molecule type" value="Genomic_DNA"/>
</dbReference>
<dbReference type="SUPFAM" id="SSF53067">
    <property type="entry name" value="Actin-like ATPase domain"/>
    <property type="match status" value="2"/>
</dbReference>
<organism evidence="8 9">
    <name type="scientific">Candidatus Dojkabacteria bacterium</name>
    <dbReference type="NCBI Taxonomy" id="2099670"/>
    <lineage>
        <taxon>Bacteria</taxon>
        <taxon>Candidatus Dojkabacteria</taxon>
    </lineage>
</organism>
<dbReference type="PIRSF" id="PIRSF000722">
    <property type="entry name" value="Acetate_prop_kin"/>
    <property type="match status" value="1"/>
</dbReference>
<dbReference type="PANTHER" id="PTHR21060">
    <property type="entry name" value="ACETATE KINASE"/>
    <property type="match status" value="1"/>
</dbReference>
<keyword evidence="4 6" id="KW-0418">Kinase</keyword>
<comment type="function">
    <text evidence="6">Catalyzes the formation of acetyl phosphate from acetate and ATP. Can also catalyze the reverse reaction.</text>
</comment>
<keyword evidence="6" id="KW-0460">Magnesium</keyword>
<keyword evidence="5 6" id="KW-0067">ATP-binding</keyword>
<name>A0A955IE62_9BACT</name>
<dbReference type="PROSITE" id="PS01075">
    <property type="entry name" value="ACETATE_KINASE_1"/>
    <property type="match status" value="1"/>
</dbReference>
<reference evidence="8" key="2">
    <citation type="journal article" date="2021" name="Microbiome">
        <title>Successional dynamics and alternative stable states in a saline activated sludge microbial community over 9 years.</title>
        <authorList>
            <person name="Wang Y."/>
            <person name="Ye J."/>
            <person name="Ju F."/>
            <person name="Liu L."/>
            <person name="Boyd J.A."/>
            <person name="Deng Y."/>
            <person name="Parks D.H."/>
            <person name="Jiang X."/>
            <person name="Yin X."/>
            <person name="Woodcroft B.J."/>
            <person name="Tyson G.W."/>
            <person name="Hugenholtz P."/>
            <person name="Polz M.F."/>
            <person name="Zhang T."/>
        </authorList>
    </citation>
    <scope>NUCLEOTIDE SEQUENCE</scope>
    <source>
        <strain evidence="8">HKST-UBA15</strain>
    </source>
</reference>
<comment type="subunit">
    <text evidence="6">Homodimer.</text>
</comment>
<dbReference type="InterPro" id="IPR000890">
    <property type="entry name" value="Aliphatic_acid_kin_short-chain"/>
</dbReference>
<dbReference type="GO" id="GO:0006083">
    <property type="term" value="P:acetate metabolic process"/>
    <property type="evidence" value="ECO:0007669"/>
    <property type="project" value="TreeGrafter"/>
</dbReference>
<comment type="similarity">
    <text evidence="1 6 7">Belongs to the acetokinase family.</text>
</comment>
<feature type="site" description="Transition state stabilizer" evidence="6">
    <location>
        <position position="227"/>
    </location>
</feature>
<sequence length="380" mass="43146">MNHLLSVNAGSTSVKYKLFDNNLEEILFGHIENIKGKFVSKLVKNGEKYVWEITESEFKKPHLIVQKEIESYPISKIGFRIVHGGEKFTKPTRLTDKVLEELEQFNDMAPLHNPPAIKIVRQFKKIYPNIQMFGVFDTAFHSTINPEQFLYSLPYDLYQKHKIRKYGFHGISHQYIYEQVDTLEKRSEKVISCHLGGGASITAIKNGESFDTSMGFTPLEGLTMATRSGDIDTGIIFYLVERKLYPIKELKNLMNHFSGLMGISGITSDMRKLLELEKKGNKRAHLAIEIYIYDIVRYIGAYIVALGGLDVLAFSGGVGSGSDVLRERICENLTAYKIKISRKNKGKINVEENLKISSRGSLPVWIIPTDEEKMIAKSII</sequence>
<feature type="binding site" evidence="6">
    <location>
        <begin position="269"/>
        <end position="271"/>
    </location>
    <ligand>
        <name>ATP</name>
        <dbReference type="ChEBI" id="CHEBI:30616"/>
    </ligand>
</feature>
<comment type="pathway">
    <text evidence="6">Metabolic intermediate biosynthesis; acetyl-CoA biosynthesis; acetyl-CoA from acetate: step 1/2.</text>
</comment>
<evidence type="ECO:0000256" key="1">
    <source>
        <dbReference type="ARBA" id="ARBA00008748"/>
    </source>
</evidence>
<dbReference type="Proteomes" id="UP000745577">
    <property type="component" value="Unassembled WGS sequence"/>
</dbReference>
<evidence type="ECO:0000256" key="3">
    <source>
        <dbReference type="ARBA" id="ARBA00022741"/>
    </source>
</evidence>
<dbReference type="GO" id="GO:0005737">
    <property type="term" value="C:cytoplasm"/>
    <property type="evidence" value="ECO:0007669"/>
    <property type="project" value="UniProtKB-SubCell"/>
</dbReference>
<feature type="binding site" evidence="6">
    <location>
        <begin position="194"/>
        <end position="198"/>
    </location>
    <ligand>
        <name>ATP</name>
        <dbReference type="ChEBI" id="CHEBI:30616"/>
    </ligand>
</feature>
<dbReference type="InterPro" id="IPR043129">
    <property type="entry name" value="ATPase_NBD"/>
</dbReference>
<feature type="binding site" evidence="6">
    <location>
        <position position="80"/>
    </location>
    <ligand>
        <name>substrate</name>
    </ligand>
</feature>
<dbReference type="PRINTS" id="PR00471">
    <property type="entry name" value="ACETATEKNASE"/>
</dbReference>
<dbReference type="NCBIfam" id="TIGR00016">
    <property type="entry name" value="ackA"/>
    <property type="match status" value="1"/>
</dbReference>
<dbReference type="Gene3D" id="3.30.420.40">
    <property type="match status" value="2"/>
</dbReference>
<dbReference type="GO" id="GO:0000287">
    <property type="term" value="F:magnesium ion binding"/>
    <property type="evidence" value="ECO:0007669"/>
    <property type="project" value="UniProtKB-UniRule"/>
</dbReference>
<reference evidence="8" key="1">
    <citation type="submission" date="2020-04" db="EMBL/GenBank/DDBJ databases">
        <authorList>
            <person name="Zhang T."/>
        </authorList>
    </citation>
    <scope>NUCLEOTIDE SEQUENCE</scope>
    <source>
        <strain evidence="8">HKST-UBA15</strain>
    </source>
</reference>
<evidence type="ECO:0000313" key="9">
    <source>
        <dbReference type="Proteomes" id="UP000745577"/>
    </source>
</evidence>
<gene>
    <name evidence="6" type="primary">ackA</name>
    <name evidence="8" type="ORF">KC675_03500</name>
</gene>
<evidence type="ECO:0000256" key="7">
    <source>
        <dbReference type="RuleBase" id="RU003835"/>
    </source>
</evidence>
<dbReference type="PANTHER" id="PTHR21060:SF15">
    <property type="entry name" value="ACETATE KINASE-RELATED"/>
    <property type="match status" value="1"/>
</dbReference>
<feature type="binding site" evidence="6">
    <location>
        <position position="15"/>
    </location>
    <ligand>
        <name>ATP</name>
        <dbReference type="ChEBI" id="CHEBI:30616"/>
    </ligand>
</feature>
<comment type="cofactor">
    <cofactor evidence="6">
        <name>Mg(2+)</name>
        <dbReference type="ChEBI" id="CHEBI:18420"/>
    </cofactor>
    <cofactor evidence="6">
        <name>Mn(2+)</name>
        <dbReference type="ChEBI" id="CHEBI:29035"/>
    </cofactor>
    <text evidence="6">Mg(2+). Can also accept Mn(2+).</text>
</comment>
<evidence type="ECO:0000256" key="5">
    <source>
        <dbReference type="ARBA" id="ARBA00022840"/>
    </source>
</evidence>
<feature type="active site" description="Proton donor/acceptor" evidence="6">
    <location>
        <position position="137"/>
    </location>
</feature>
<accession>A0A955IE62</accession>
<dbReference type="GO" id="GO:0005524">
    <property type="term" value="F:ATP binding"/>
    <property type="evidence" value="ECO:0007669"/>
    <property type="project" value="UniProtKB-KW"/>
</dbReference>
<feature type="site" description="Transition state stabilizer" evidence="6">
    <location>
        <position position="169"/>
    </location>
</feature>
<dbReference type="EC" id="2.7.2.1" evidence="6"/>
<keyword evidence="3 6" id="KW-0547">Nucleotide-binding</keyword>
<keyword evidence="6" id="KW-0479">Metal-binding</keyword>
<evidence type="ECO:0000256" key="4">
    <source>
        <dbReference type="ARBA" id="ARBA00022777"/>
    </source>
</evidence>
<dbReference type="GO" id="GO:0008776">
    <property type="term" value="F:acetate kinase activity"/>
    <property type="evidence" value="ECO:0007669"/>
    <property type="project" value="UniProtKB-UniRule"/>
</dbReference>
<feature type="binding site" evidence="6">
    <location>
        <position position="371"/>
    </location>
    <ligand>
        <name>Mg(2+)</name>
        <dbReference type="ChEBI" id="CHEBI:18420"/>
    </ligand>
</feature>
<dbReference type="GO" id="GO:0006085">
    <property type="term" value="P:acetyl-CoA biosynthetic process"/>
    <property type="evidence" value="ECO:0007669"/>
    <property type="project" value="UniProtKB-UniRule"/>
</dbReference>
<evidence type="ECO:0000313" key="8">
    <source>
        <dbReference type="EMBL" id="MCA9380218.1"/>
    </source>
</evidence>
<evidence type="ECO:0000256" key="2">
    <source>
        <dbReference type="ARBA" id="ARBA00022679"/>
    </source>
</evidence>
<evidence type="ECO:0000256" key="6">
    <source>
        <dbReference type="HAMAP-Rule" id="MF_00020"/>
    </source>
</evidence>
<comment type="caution">
    <text evidence="6">Lacks conserved residue(s) required for the propagation of feature annotation.</text>
</comment>
<proteinExistence type="inferred from homology"/>
<dbReference type="AlphaFoldDB" id="A0A955IE62"/>
<dbReference type="HAMAP" id="MF_00020">
    <property type="entry name" value="Acetate_kinase"/>
    <property type="match status" value="1"/>
</dbReference>
<dbReference type="PROSITE" id="PS01076">
    <property type="entry name" value="ACETATE_KINASE_2"/>
    <property type="match status" value="1"/>
</dbReference>
<keyword evidence="2 6" id="KW-0808">Transferase</keyword>
<keyword evidence="6" id="KW-0963">Cytoplasm</keyword>
<comment type="subcellular location">
    <subcellularLocation>
        <location evidence="6">Cytoplasm</location>
    </subcellularLocation>
</comment>
<protein>
    <recommendedName>
        <fullName evidence="6">Acetate kinase</fullName>
        <ecNumber evidence="6">2.7.2.1</ecNumber>
    </recommendedName>
    <alternativeName>
        <fullName evidence="6">Acetokinase</fullName>
    </alternativeName>
</protein>
<feature type="binding site" evidence="6">
    <location>
        <position position="8"/>
    </location>
    <ligand>
        <name>Mg(2+)</name>
        <dbReference type="ChEBI" id="CHEBI:18420"/>
    </ligand>
</feature>
<dbReference type="InterPro" id="IPR004372">
    <property type="entry name" value="Ac/propionate_kinase"/>
</dbReference>
<comment type="catalytic activity">
    <reaction evidence="6">
        <text>acetate + ATP = acetyl phosphate + ADP</text>
        <dbReference type="Rhea" id="RHEA:11352"/>
        <dbReference type="ChEBI" id="CHEBI:22191"/>
        <dbReference type="ChEBI" id="CHEBI:30089"/>
        <dbReference type="ChEBI" id="CHEBI:30616"/>
        <dbReference type="ChEBI" id="CHEBI:456216"/>
        <dbReference type="EC" id="2.7.2.1"/>
    </reaction>
</comment>
<dbReference type="Pfam" id="PF00871">
    <property type="entry name" value="Acetate_kinase"/>
    <property type="match status" value="1"/>
</dbReference>